<dbReference type="GO" id="GO:0045892">
    <property type="term" value="P:negative regulation of DNA-templated transcription"/>
    <property type="evidence" value="ECO:0007669"/>
    <property type="project" value="TreeGrafter"/>
</dbReference>
<evidence type="ECO:0000256" key="1">
    <source>
        <dbReference type="ARBA" id="ARBA00007957"/>
    </source>
</evidence>
<accession>A0A9X7J1Y0</accession>
<dbReference type="GO" id="GO:1900376">
    <property type="term" value="P:regulation of secondary metabolite biosynthetic process"/>
    <property type="evidence" value="ECO:0007669"/>
    <property type="project" value="TreeGrafter"/>
</dbReference>
<protein>
    <submittedName>
        <fullName evidence="9">Zinc uptake regulation protein</fullName>
    </submittedName>
</protein>
<dbReference type="SUPFAM" id="SSF46785">
    <property type="entry name" value="Winged helix' DNA-binding domain"/>
    <property type="match status" value="1"/>
</dbReference>
<gene>
    <name evidence="9" type="primary">zur</name>
    <name evidence="9" type="ORF">MOST_27430</name>
</gene>
<keyword evidence="4" id="KW-0805">Transcription regulation</keyword>
<dbReference type="EMBL" id="PVXL01000065">
    <property type="protein sequence ID" value="PRR70351.1"/>
    <property type="molecule type" value="Genomic_DNA"/>
</dbReference>
<dbReference type="GO" id="GO:0003700">
    <property type="term" value="F:DNA-binding transcription factor activity"/>
    <property type="evidence" value="ECO:0007669"/>
    <property type="project" value="InterPro"/>
</dbReference>
<dbReference type="Pfam" id="PF01475">
    <property type="entry name" value="FUR"/>
    <property type="match status" value="1"/>
</dbReference>
<feature type="binding site" evidence="7">
    <location>
        <position position="95"/>
    </location>
    <ligand>
        <name>Zn(2+)</name>
        <dbReference type="ChEBI" id="CHEBI:29105"/>
    </ligand>
</feature>
<dbReference type="GO" id="GO:0008270">
    <property type="term" value="F:zinc ion binding"/>
    <property type="evidence" value="ECO:0007669"/>
    <property type="project" value="TreeGrafter"/>
</dbReference>
<evidence type="ECO:0000256" key="7">
    <source>
        <dbReference type="PIRSR" id="PIRSR602481-1"/>
    </source>
</evidence>
<feature type="binding site" evidence="7">
    <location>
        <position position="134"/>
    </location>
    <ligand>
        <name>Zn(2+)</name>
        <dbReference type="ChEBI" id="CHEBI:29105"/>
    </ligand>
</feature>
<sequence>MEIEEMLKQKDLKVTPQRKAILTVLENTRSFLSAQELFQEVIKILPGTNFSTVYRNLDVLLGKGLLCRVPSDTGADLYELRREEGHHHHAVCKGCGASIPVEFCPMATMEKELVRKGFLPTEHCFEVYGLCQRCRDGKGNQ</sequence>
<evidence type="ECO:0000313" key="9">
    <source>
        <dbReference type="EMBL" id="PRR70351.1"/>
    </source>
</evidence>
<proteinExistence type="inferred from homology"/>
<comment type="caution">
    <text evidence="9">The sequence shown here is derived from an EMBL/GenBank/DDBJ whole genome shotgun (WGS) entry which is preliminary data.</text>
</comment>
<dbReference type="Gene3D" id="3.30.1490.190">
    <property type="match status" value="1"/>
</dbReference>
<feature type="binding site" evidence="8">
    <location>
        <position position="86"/>
    </location>
    <ligand>
        <name>Fe cation</name>
        <dbReference type="ChEBI" id="CHEBI:24875"/>
    </ligand>
</feature>
<evidence type="ECO:0000256" key="3">
    <source>
        <dbReference type="ARBA" id="ARBA00022833"/>
    </source>
</evidence>
<comment type="cofactor">
    <cofactor evidence="7">
        <name>Zn(2+)</name>
        <dbReference type="ChEBI" id="CHEBI:29105"/>
    </cofactor>
    <text evidence="7">Binds 1 zinc ion per subunit.</text>
</comment>
<reference evidence="9 10" key="1">
    <citation type="submission" date="2018-03" db="EMBL/GenBank/DDBJ databases">
        <title>Genome sequence of Moorella stamsii DSM 26217.</title>
        <authorList>
            <person name="Poehlein A."/>
            <person name="Daniel R."/>
        </authorList>
    </citation>
    <scope>NUCLEOTIDE SEQUENCE [LARGE SCALE GENOMIC DNA]</scope>
    <source>
        <strain evidence="10">DSM 26217</strain>
    </source>
</reference>
<keyword evidence="2" id="KW-0678">Repressor</keyword>
<dbReference type="InterPro" id="IPR036388">
    <property type="entry name" value="WH-like_DNA-bd_sf"/>
</dbReference>
<keyword evidence="8" id="KW-0408">Iron</keyword>
<feature type="binding site" evidence="8">
    <location>
        <position position="123"/>
    </location>
    <ligand>
        <name>Fe cation</name>
        <dbReference type="ChEBI" id="CHEBI:24875"/>
    </ligand>
</feature>
<evidence type="ECO:0000256" key="5">
    <source>
        <dbReference type="ARBA" id="ARBA00023125"/>
    </source>
</evidence>
<dbReference type="InterPro" id="IPR002481">
    <property type="entry name" value="FUR"/>
</dbReference>
<keyword evidence="7" id="KW-0479">Metal-binding</keyword>
<comment type="cofactor">
    <cofactor evidence="8">
        <name>Mn(2+)</name>
        <dbReference type="ChEBI" id="CHEBI:29035"/>
    </cofactor>
    <cofactor evidence="8">
        <name>Fe(2+)</name>
        <dbReference type="ChEBI" id="CHEBI:29033"/>
    </cofactor>
    <text evidence="8">Binds 1 Mn(2+) or Fe(2+) ion per subunit.</text>
</comment>
<evidence type="ECO:0000256" key="6">
    <source>
        <dbReference type="ARBA" id="ARBA00023163"/>
    </source>
</evidence>
<dbReference type="PANTHER" id="PTHR33202:SF7">
    <property type="entry name" value="FERRIC UPTAKE REGULATION PROTEIN"/>
    <property type="match status" value="1"/>
</dbReference>
<dbReference type="InterPro" id="IPR036390">
    <property type="entry name" value="WH_DNA-bd_sf"/>
</dbReference>
<dbReference type="Gene3D" id="1.10.10.10">
    <property type="entry name" value="Winged helix-like DNA-binding domain superfamily/Winged helix DNA-binding domain"/>
    <property type="match status" value="1"/>
</dbReference>
<name>A0A9X7J1Y0_9FIRM</name>
<evidence type="ECO:0000256" key="4">
    <source>
        <dbReference type="ARBA" id="ARBA00023015"/>
    </source>
</evidence>
<dbReference type="RefSeq" id="WP_054935624.1">
    <property type="nucleotide sequence ID" value="NZ_PVXL01000065.1"/>
</dbReference>
<dbReference type="Proteomes" id="UP000239430">
    <property type="component" value="Unassembled WGS sequence"/>
</dbReference>
<evidence type="ECO:0000313" key="10">
    <source>
        <dbReference type="Proteomes" id="UP000239430"/>
    </source>
</evidence>
<dbReference type="GO" id="GO:0000976">
    <property type="term" value="F:transcription cis-regulatory region binding"/>
    <property type="evidence" value="ECO:0007669"/>
    <property type="project" value="TreeGrafter"/>
</dbReference>
<evidence type="ECO:0000256" key="2">
    <source>
        <dbReference type="ARBA" id="ARBA00022491"/>
    </source>
</evidence>
<keyword evidence="10" id="KW-1185">Reference proteome</keyword>
<feature type="binding site" evidence="7">
    <location>
        <position position="92"/>
    </location>
    <ligand>
        <name>Zn(2+)</name>
        <dbReference type="ChEBI" id="CHEBI:29105"/>
    </ligand>
</feature>
<keyword evidence="6" id="KW-0804">Transcription</keyword>
<dbReference type="PANTHER" id="PTHR33202">
    <property type="entry name" value="ZINC UPTAKE REGULATION PROTEIN"/>
    <property type="match status" value="1"/>
</dbReference>
<dbReference type="AlphaFoldDB" id="A0A9X7J1Y0"/>
<evidence type="ECO:0000256" key="8">
    <source>
        <dbReference type="PIRSR" id="PIRSR602481-2"/>
    </source>
</evidence>
<keyword evidence="3 7" id="KW-0862">Zinc</keyword>
<dbReference type="InterPro" id="IPR043135">
    <property type="entry name" value="Fur_C"/>
</dbReference>
<keyword evidence="5" id="KW-0238">DNA-binding</keyword>
<comment type="similarity">
    <text evidence="1">Belongs to the Fur family.</text>
</comment>
<dbReference type="CDD" id="cd07153">
    <property type="entry name" value="Fur_like"/>
    <property type="match status" value="1"/>
</dbReference>
<organism evidence="9 10">
    <name type="scientific">Neomoorella stamsii</name>
    <dbReference type="NCBI Taxonomy" id="1266720"/>
    <lineage>
        <taxon>Bacteria</taxon>
        <taxon>Bacillati</taxon>
        <taxon>Bacillota</taxon>
        <taxon>Clostridia</taxon>
        <taxon>Neomoorellales</taxon>
        <taxon>Neomoorellaceae</taxon>
        <taxon>Neomoorella</taxon>
    </lineage>
</organism>
<feature type="binding site" evidence="7">
    <location>
        <position position="131"/>
    </location>
    <ligand>
        <name>Zn(2+)</name>
        <dbReference type="ChEBI" id="CHEBI:29105"/>
    </ligand>
</feature>